<dbReference type="InterPro" id="IPR051448">
    <property type="entry name" value="CdaR-like_regulators"/>
</dbReference>
<dbReference type="PANTHER" id="PTHR33744">
    <property type="entry name" value="CARBOHYDRATE DIACID REGULATOR"/>
    <property type="match status" value="1"/>
</dbReference>
<keyword evidence="4" id="KW-1185">Reference proteome</keyword>
<organism evidence="3 4">
    <name type="scientific">Amycolatopsis xylanica</name>
    <dbReference type="NCBI Taxonomy" id="589385"/>
    <lineage>
        <taxon>Bacteria</taxon>
        <taxon>Bacillati</taxon>
        <taxon>Actinomycetota</taxon>
        <taxon>Actinomycetes</taxon>
        <taxon>Pseudonocardiales</taxon>
        <taxon>Pseudonocardiaceae</taxon>
        <taxon>Amycolatopsis</taxon>
    </lineage>
</organism>
<evidence type="ECO:0000259" key="2">
    <source>
        <dbReference type="Pfam" id="PF14361"/>
    </source>
</evidence>
<proteinExistence type="predicted"/>
<dbReference type="PANTHER" id="PTHR33744:SF1">
    <property type="entry name" value="DNA-BINDING TRANSCRIPTIONAL ACTIVATOR ADER"/>
    <property type="match status" value="1"/>
</dbReference>
<evidence type="ECO:0000259" key="1">
    <source>
        <dbReference type="Pfam" id="PF13556"/>
    </source>
</evidence>
<dbReference type="InterPro" id="IPR025751">
    <property type="entry name" value="RsbRD_N_dom"/>
</dbReference>
<dbReference type="Proteomes" id="UP000199515">
    <property type="component" value="Unassembled WGS sequence"/>
</dbReference>
<dbReference type="AlphaFoldDB" id="A0A1H3MY89"/>
<dbReference type="InterPro" id="IPR042070">
    <property type="entry name" value="PucR_C-HTH_sf"/>
</dbReference>
<evidence type="ECO:0000313" key="3">
    <source>
        <dbReference type="EMBL" id="SDY81488.1"/>
    </source>
</evidence>
<dbReference type="Pfam" id="PF14361">
    <property type="entry name" value="RsbRD_N"/>
    <property type="match status" value="1"/>
</dbReference>
<dbReference type="STRING" id="589385.SAMN05421504_10750"/>
<evidence type="ECO:0000313" key="4">
    <source>
        <dbReference type="Proteomes" id="UP000199515"/>
    </source>
</evidence>
<accession>A0A1H3MY89</accession>
<dbReference type="Pfam" id="PF13556">
    <property type="entry name" value="HTH_30"/>
    <property type="match status" value="1"/>
</dbReference>
<feature type="domain" description="PucR C-terminal helix-turn-helix" evidence="1">
    <location>
        <begin position="346"/>
        <end position="404"/>
    </location>
</feature>
<protein>
    <submittedName>
        <fullName evidence="3">PucR C-terminal helix-turn-helix domain-containing protein</fullName>
    </submittedName>
</protein>
<dbReference type="EMBL" id="FNON01000007">
    <property type="protein sequence ID" value="SDY81488.1"/>
    <property type="molecule type" value="Genomic_DNA"/>
</dbReference>
<sequence>MTDHKPGSRLRVGGVPIHDLLATRLPELVGRILVRIQREVAAYRTLPIEELRGDIAAIAQDVLRAFVRGLREDRGLNAEELEQISRSAARRAEEGFPLEAVLSAYHVGVREILSTATADACPDDLPDVLASNELALRFLEGITSAVTSGYLDEVRTKVGQEHNARRTLLSALLDGDPIDAVSRSAGIMPPARYLVLSLAVGPHPDEAMPGVDAAIALRRKVRRLLGELDHATAGSALSSVDGVGGIVLVPTELSEVDWARWVSVIERASRSAGAPITAAIELAEPAAVPSAAARTADVLDVVRWFDRPPGLYRLDDILVEYQLTRPGVARDRLAALLEPLDAHPDLLETAQCYLAHDLNRRRTASLLHVHPNTVDYRLRRIHELTGIDPTHPAGIPRITAALAARRAAGRAAT</sequence>
<dbReference type="RefSeq" id="WP_091294381.1">
    <property type="nucleotide sequence ID" value="NZ_FNON01000007.1"/>
</dbReference>
<dbReference type="InterPro" id="IPR025736">
    <property type="entry name" value="PucR_C-HTH_dom"/>
</dbReference>
<feature type="domain" description="RsbT co-antagonist protein RsbRD N-terminal" evidence="2">
    <location>
        <begin position="26"/>
        <end position="165"/>
    </location>
</feature>
<name>A0A1H3MY89_9PSEU</name>
<reference evidence="3" key="1">
    <citation type="submission" date="2016-10" db="EMBL/GenBank/DDBJ databases">
        <authorList>
            <person name="de Groot N.N."/>
        </authorList>
    </citation>
    <scope>NUCLEOTIDE SEQUENCE [LARGE SCALE GENOMIC DNA]</scope>
    <source>
        <strain evidence="3">CPCC 202699</strain>
    </source>
</reference>
<dbReference type="OrthoDB" id="4571023at2"/>
<dbReference type="Gene3D" id="1.10.10.2840">
    <property type="entry name" value="PucR C-terminal helix-turn-helix domain"/>
    <property type="match status" value="1"/>
</dbReference>
<gene>
    <name evidence="3" type="ORF">SAMN05421504_10750</name>
</gene>